<name>A0ABX6FSI7_9BURK</name>
<feature type="transmembrane region" description="Helical" evidence="1">
    <location>
        <begin position="230"/>
        <end position="248"/>
    </location>
</feature>
<keyword evidence="3" id="KW-1185">Reference proteome</keyword>
<dbReference type="RefSeq" id="WP_145873751.1">
    <property type="nucleotide sequence ID" value="NZ_CP046904.1"/>
</dbReference>
<sequence>MAEQPSELQQLIQSYNLLHSQLEQSIRQRKRSELLHQQLEQLIDAIRNLISHAVNSSDTDFSDLQPVLSKLSLDAAQSIYFDTLNPSSGTTNTGMVVSTATAPEMDHLDTLREEIGKVGTRLELLEQRISSAENFISRSIDPLIEKEQRLNETFDTTMAEIRRRQTEVESLVSVVANTATAGSFAGVATKEEGVANLFRVLAILFMLLALVFAGYSLLEAAKTPLNLQASAFRLAFAIMLSIPAAYLAKESTKHRRQQHLHLRVALELTALGPFSASLPSETQDRLKEDIARRIFGRNQPELGAADYFPINIQDFLLAFLRREKENSKKADGG</sequence>
<proteinExistence type="predicted"/>
<keyword evidence="1" id="KW-0472">Membrane</keyword>
<keyword evidence="1" id="KW-1133">Transmembrane helix</keyword>
<evidence type="ECO:0000313" key="2">
    <source>
        <dbReference type="EMBL" id="QGZ38342.1"/>
    </source>
</evidence>
<protein>
    <submittedName>
        <fullName evidence="2">Uncharacterized protein</fullName>
    </submittedName>
</protein>
<dbReference type="Proteomes" id="UP000437862">
    <property type="component" value="Chromosome"/>
</dbReference>
<dbReference type="EMBL" id="CP046904">
    <property type="protein sequence ID" value="QGZ38342.1"/>
    <property type="molecule type" value="Genomic_DNA"/>
</dbReference>
<keyword evidence="1" id="KW-0812">Transmembrane</keyword>
<accession>A0ABX6FSI7</accession>
<reference evidence="2 3" key="1">
    <citation type="submission" date="2019-12" db="EMBL/GenBank/DDBJ databases">
        <title>Draft Genome Sequences of Six Type Strains of the Genus Massilia.</title>
        <authorList>
            <person name="Miess H."/>
            <person name="Frediansyah A."/>
            <person name="Goeker M."/>
            <person name="Gross H."/>
        </authorList>
    </citation>
    <scope>NUCLEOTIDE SEQUENCE [LARGE SCALE GENOMIC DNA]</scope>
    <source>
        <strain evidence="2 3">DSM 26639</strain>
    </source>
</reference>
<gene>
    <name evidence="2" type="ORF">GO485_04260</name>
</gene>
<evidence type="ECO:0000313" key="3">
    <source>
        <dbReference type="Proteomes" id="UP000437862"/>
    </source>
</evidence>
<feature type="transmembrane region" description="Helical" evidence="1">
    <location>
        <begin position="197"/>
        <end position="218"/>
    </location>
</feature>
<evidence type="ECO:0000256" key="1">
    <source>
        <dbReference type="SAM" id="Phobius"/>
    </source>
</evidence>
<organism evidence="2 3">
    <name type="scientific">Pseudoduganella flava</name>
    <dbReference type="NCBI Taxonomy" id="871742"/>
    <lineage>
        <taxon>Bacteria</taxon>
        <taxon>Pseudomonadati</taxon>
        <taxon>Pseudomonadota</taxon>
        <taxon>Betaproteobacteria</taxon>
        <taxon>Burkholderiales</taxon>
        <taxon>Oxalobacteraceae</taxon>
        <taxon>Telluria group</taxon>
        <taxon>Pseudoduganella</taxon>
    </lineage>
</organism>